<comment type="caution">
    <text evidence="1">The sequence shown here is derived from an EMBL/GenBank/DDBJ whole genome shotgun (WGS) entry which is preliminary data.</text>
</comment>
<reference evidence="2" key="3">
    <citation type="submission" date="2021-06" db="EMBL/GenBank/DDBJ databases">
        <title>Genomic Description and Analysis of Intracellular Bacteria, Candidatus Berkiella cookevillensis and Candidatus Berkiella aquae.</title>
        <authorList>
            <person name="Kidane D.T."/>
            <person name="Mehari Y.T."/>
            <person name="Rice F.C."/>
            <person name="Arivett B.A."/>
            <person name="Farone A.L."/>
            <person name="Berk S.G."/>
            <person name="Farone M.B."/>
        </authorList>
    </citation>
    <scope>NUCLEOTIDE SEQUENCE</scope>
    <source>
        <strain evidence="2">CC99</strain>
    </source>
</reference>
<proteinExistence type="predicted"/>
<dbReference type="AlphaFoldDB" id="A0A0Q9YMG0"/>
<keyword evidence="3" id="KW-1185">Reference proteome</keyword>
<dbReference type="EMBL" id="LKHV01000009">
    <property type="protein sequence ID" value="KRG18062.1"/>
    <property type="molecule type" value="Genomic_DNA"/>
</dbReference>
<dbReference type="GO" id="GO:0032259">
    <property type="term" value="P:methylation"/>
    <property type="evidence" value="ECO:0007669"/>
    <property type="project" value="UniProtKB-KW"/>
</dbReference>
<name>A0A0Q9YMG0_9GAMM</name>
<gene>
    <name evidence="2" type="ORF">CC99x_009660</name>
    <name evidence="1" type="ORF">CC99x_01773</name>
</gene>
<dbReference type="InterPro" id="IPR029063">
    <property type="entry name" value="SAM-dependent_MTases_sf"/>
</dbReference>
<keyword evidence="2" id="KW-0808">Transferase</keyword>
<evidence type="ECO:0000313" key="3">
    <source>
        <dbReference type="Proteomes" id="UP000051494"/>
    </source>
</evidence>
<reference evidence="2" key="2">
    <citation type="journal article" date="2016" name="Genome Announc.">
        <title>Draft Genome Sequences of Two Novel Amoeba-Resistant Intranuclear Bacteria, 'Candidatus Berkiella cookevillensis' and 'Candidatus Berkiella aquae'.</title>
        <authorList>
            <person name="Mehari Y.T."/>
            <person name="Arivett B.A."/>
            <person name="Farone A.L."/>
            <person name="Gunderson J.H."/>
            <person name="Farone M.B."/>
        </authorList>
    </citation>
    <scope>NUCLEOTIDE SEQUENCE</scope>
    <source>
        <strain evidence="2">CC99</strain>
    </source>
</reference>
<dbReference type="Proteomes" id="UP000051494">
    <property type="component" value="Unassembled WGS sequence"/>
</dbReference>
<protein>
    <submittedName>
        <fullName evidence="2">Class I SAM-dependent methyltransferase</fullName>
    </submittedName>
</protein>
<evidence type="ECO:0000313" key="1">
    <source>
        <dbReference type="EMBL" id="KRG18062.1"/>
    </source>
</evidence>
<evidence type="ECO:0000313" key="2">
    <source>
        <dbReference type="EMBL" id="MCS5709171.1"/>
    </source>
</evidence>
<dbReference type="EMBL" id="LKHV02000001">
    <property type="protein sequence ID" value="MCS5709171.1"/>
    <property type="molecule type" value="Genomic_DNA"/>
</dbReference>
<dbReference type="CDD" id="cd02440">
    <property type="entry name" value="AdoMet_MTases"/>
    <property type="match status" value="1"/>
</dbReference>
<dbReference type="OrthoDB" id="5621386at2"/>
<dbReference type="Gene3D" id="3.40.50.150">
    <property type="entry name" value="Vaccinia Virus protein VP39"/>
    <property type="match status" value="1"/>
</dbReference>
<dbReference type="RefSeq" id="WP_057624871.1">
    <property type="nucleotide sequence ID" value="NZ_LKHV02000001.1"/>
</dbReference>
<sequence length="304" mass="35381">MSSVDVTQNELQSSVSLFQKAYQSLKTKLLKTPESAYSPLAERLSLLDQLCDFELGRSLIEHRSLSRYWRHYISICPPVLEKLQSQLEWEILTQFPIVLATQQRHRIFVEQLQQSIENQACLLSIPSGLMEEVAYLDYKHIDHIALHAMDNDEKAFSLAKGICESRGIARWLNFQKIDAFKFAKEESYDAISSNGLTLYEPDDEKVLEFYQRCFTTLKTKGKFITCFLTPPASHDIECEWDFSKICPAMLRKQKVLFSEILGVKWQSFRKTIQIRQMLSQVGFQDIEFYYDEAKMFPTVVGIKR</sequence>
<dbReference type="STRING" id="437022.CC99x_01773"/>
<organism evidence="1">
    <name type="scientific">Candidatus Berkiella cookevillensis</name>
    <dbReference type="NCBI Taxonomy" id="437022"/>
    <lineage>
        <taxon>Bacteria</taxon>
        <taxon>Pseudomonadati</taxon>
        <taxon>Pseudomonadota</taxon>
        <taxon>Gammaproteobacteria</taxon>
        <taxon>Candidatus Berkiellales</taxon>
        <taxon>Candidatus Berkiellaceae</taxon>
        <taxon>Candidatus Berkiella</taxon>
    </lineage>
</organism>
<dbReference type="GO" id="GO:0008168">
    <property type="term" value="F:methyltransferase activity"/>
    <property type="evidence" value="ECO:0007669"/>
    <property type="project" value="UniProtKB-KW"/>
</dbReference>
<accession>A0A0Q9YMG0</accession>
<keyword evidence="2" id="KW-0489">Methyltransferase</keyword>
<dbReference type="SUPFAM" id="SSF53335">
    <property type="entry name" value="S-adenosyl-L-methionine-dependent methyltransferases"/>
    <property type="match status" value="1"/>
</dbReference>
<reference evidence="1" key="1">
    <citation type="submission" date="2015-09" db="EMBL/GenBank/DDBJ databases">
        <title>Draft Genome Sequences of Two Novel Amoeba-resistant Intranuclear Bacteria, Candidatus Berkiella cookevillensis and Candidatus Berkiella aquae.</title>
        <authorList>
            <person name="Mehari Y.T."/>
            <person name="Arivett B.A."/>
            <person name="Farone A.L."/>
            <person name="Gunderson J.H."/>
            <person name="Farone M.B."/>
        </authorList>
    </citation>
    <scope>NUCLEOTIDE SEQUENCE [LARGE SCALE GENOMIC DNA]</scope>
    <source>
        <strain evidence="1">CC99</strain>
    </source>
</reference>